<feature type="compositionally biased region" description="Basic and acidic residues" evidence="2">
    <location>
        <begin position="134"/>
        <end position="159"/>
    </location>
</feature>
<dbReference type="GO" id="GO:0003723">
    <property type="term" value="F:RNA binding"/>
    <property type="evidence" value="ECO:0007669"/>
    <property type="project" value="UniProtKB-UniRule"/>
</dbReference>
<dbReference type="Pfam" id="PF00076">
    <property type="entry name" value="RRM_1"/>
    <property type="match status" value="1"/>
</dbReference>
<keyword evidence="1" id="KW-0694">RNA-binding</keyword>
<keyword evidence="5" id="KW-1185">Reference proteome</keyword>
<dbReference type="Proteomes" id="UP000762676">
    <property type="component" value="Unassembled WGS sequence"/>
</dbReference>
<protein>
    <submittedName>
        <fullName evidence="4">RNA binding protein</fullName>
    </submittedName>
</protein>
<sequence>MAQRRMTTKIFLGNLSSDTTSDKIRPLFEKHGQVVECDVLKNFGFVLSTGKKGPGGGGGKFDKKGFGGGRPRPYGGGPPGRGGGGGSDPRDFDRYPYPPLPPVSAYDRFDPYYRYYSEREAYYAMMDRRYPSARERGYPPLPPRERLADRYAPDPRDRLMPPPPRSYMEERARGLPDPYFRERDPLAARPPPEYYDRKGLGSGRAEPAGAAGAAGGRGGVGGPMGANGVGAGGDFNRYMDRPGAGMGGGGGGAGGPDFFRQQQSSYGRAGLGGMGKAGDSQSSFAQDAIFF</sequence>
<dbReference type="PROSITE" id="PS50102">
    <property type="entry name" value="RRM"/>
    <property type="match status" value="1"/>
</dbReference>
<evidence type="ECO:0000259" key="3">
    <source>
        <dbReference type="PROSITE" id="PS50102"/>
    </source>
</evidence>
<comment type="caution">
    <text evidence="4">The sequence shown here is derived from an EMBL/GenBank/DDBJ whole genome shotgun (WGS) entry which is preliminary data.</text>
</comment>
<feature type="compositionally biased region" description="Gly residues" evidence="2">
    <location>
        <begin position="244"/>
        <end position="255"/>
    </location>
</feature>
<evidence type="ECO:0000256" key="1">
    <source>
        <dbReference type="PROSITE-ProRule" id="PRU00176"/>
    </source>
</evidence>
<dbReference type="InterPro" id="IPR000504">
    <property type="entry name" value="RRM_dom"/>
</dbReference>
<accession>A0AAV4EBC3</accession>
<evidence type="ECO:0000313" key="4">
    <source>
        <dbReference type="EMBL" id="GFR58243.1"/>
    </source>
</evidence>
<evidence type="ECO:0000256" key="2">
    <source>
        <dbReference type="SAM" id="MobiDB-lite"/>
    </source>
</evidence>
<dbReference type="EMBL" id="BMAT01010670">
    <property type="protein sequence ID" value="GFR58243.1"/>
    <property type="molecule type" value="Genomic_DNA"/>
</dbReference>
<evidence type="ECO:0000313" key="5">
    <source>
        <dbReference type="Proteomes" id="UP000762676"/>
    </source>
</evidence>
<name>A0AAV4EBC3_9GAST</name>
<dbReference type="SUPFAM" id="SSF54928">
    <property type="entry name" value="RNA-binding domain, RBD"/>
    <property type="match status" value="1"/>
</dbReference>
<feature type="compositionally biased region" description="Gly residues" evidence="2">
    <location>
        <begin position="66"/>
        <end position="87"/>
    </location>
</feature>
<feature type="compositionally biased region" description="Gly residues" evidence="2">
    <location>
        <begin position="212"/>
        <end position="221"/>
    </location>
</feature>
<proteinExistence type="predicted"/>
<gene>
    <name evidence="4" type="ORF">ElyMa_005356000</name>
</gene>
<feature type="region of interest" description="Disordered" evidence="2">
    <location>
        <begin position="52"/>
        <end position="97"/>
    </location>
</feature>
<reference evidence="4 5" key="1">
    <citation type="journal article" date="2021" name="Elife">
        <title>Chloroplast acquisition without the gene transfer in kleptoplastic sea slugs, Plakobranchus ocellatus.</title>
        <authorList>
            <person name="Maeda T."/>
            <person name="Takahashi S."/>
            <person name="Yoshida T."/>
            <person name="Shimamura S."/>
            <person name="Takaki Y."/>
            <person name="Nagai Y."/>
            <person name="Toyoda A."/>
            <person name="Suzuki Y."/>
            <person name="Arimoto A."/>
            <person name="Ishii H."/>
            <person name="Satoh N."/>
            <person name="Nishiyama T."/>
            <person name="Hasebe M."/>
            <person name="Maruyama T."/>
            <person name="Minagawa J."/>
            <person name="Obokata J."/>
            <person name="Shigenobu S."/>
        </authorList>
    </citation>
    <scope>NUCLEOTIDE SEQUENCE [LARGE SCALE GENOMIC DNA]</scope>
</reference>
<dbReference type="Gene3D" id="3.30.70.330">
    <property type="match status" value="1"/>
</dbReference>
<organism evidence="4 5">
    <name type="scientific">Elysia marginata</name>
    <dbReference type="NCBI Taxonomy" id="1093978"/>
    <lineage>
        <taxon>Eukaryota</taxon>
        <taxon>Metazoa</taxon>
        <taxon>Spiralia</taxon>
        <taxon>Lophotrochozoa</taxon>
        <taxon>Mollusca</taxon>
        <taxon>Gastropoda</taxon>
        <taxon>Heterobranchia</taxon>
        <taxon>Euthyneura</taxon>
        <taxon>Panpulmonata</taxon>
        <taxon>Sacoglossa</taxon>
        <taxon>Placobranchoidea</taxon>
        <taxon>Plakobranchidae</taxon>
        <taxon>Elysia</taxon>
    </lineage>
</organism>
<dbReference type="InterPro" id="IPR012677">
    <property type="entry name" value="Nucleotide-bd_a/b_plait_sf"/>
</dbReference>
<feature type="domain" description="RRM" evidence="3">
    <location>
        <begin position="8"/>
        <end position="46"/>
    </location>
</feature>
<dbReference type="AlphaFoldDB" id="A0AAV4EBC3"/>
<feature type="region of interest" description="Disordered" evidence="2">
    <location>
        <begin position="242"/>
        <end position="282"/>
    </location>
</feature>
<feature type="compositionally biased region" description="Basic and acidic residues" evidence="2">
    <location>
        <begin position="167"/>
        <end position="186"/>
    </location>
</feature>
<feature type="region of interest" description="Disordered" evidence="2">
    <location>
        <begin position="134"/>
        <end position="221"/>
    </location>
</feature>
<dbReference type="InterPro" id="IPR035979">
    <property type="entry name" value="RBD_domain_sf"/>
</dbReference>